<feature type="domain" description="DUF4136" evidence="1">
    <location>
        <begin position="24"/>
        <end position="169"/>
    </location>
</feature>
<accession>A0ABV2LZP5</accession>
<gene>
    <name evidence="2" type="ORF">ABID46_002695</name>
</gene>
<dbReference type="Pfam" id="PF13590">
    <property type="entry name" value="DUF4136"/>
    <property type="match status" value="1"/>
</dbReference>
<evidence type="ECO:0000259" key="1">
    <source>
        <dbReference type="Pfam" id="PF13590"/>
    </source>
</evidence>
<dbReference type="EMBL" id="JBEPMO010000031">
    <property type="protein sequence ID" value="MET3733102.1"/>
    <property type="molecule type" value="Genomic_DNA"/>
</dbReference>
<dbReference type="Proteomes" id="UP001549146">
    <property type="component" value="Unassembled WGS sequence"/>
</dbReference>
<evidence type="ECO:0000313" key="3">
    <source>
        <dbReference type="Proteomes" id="UP001549146"/>
    </source>
</evidence>
<keyword evidence="3" id="KW-1185">Reference proteome</keyword>
<protein>
    <recommendedName>
        <fullName evidence="1">DUF4136 domain-containing protein</fullName>
    </recommendedName>
</protein>
<comment type="caution">
    <text evidence="2">The sequence shown here is derived from an EMBL/GenBank/DDBJ whole genome shotgun (WGS) entry which is preliminary data.</text>
</comment>
<dbReference type="Gene3D" id="3.30.160.670">
    <property type="match status" value="1"/>
</dbReference>
<proteinExistence type="predicted"/>
<name>A0ABV2LZP5_9FLAO</name>
<sequence length="172" mass="19291">MKLQSLFVFVLATVFMVSCNTVRVSYDFDRSTDFNTYKTYNFHQKGIDKLELNDLDKRRILTSIEAQLKAKGFTKSDNPELLINVLASSKEKINIDNGYYGGGYWGPYYGGPSRVYQYTSGTIIIDIVDDKKNILIWQGAGSGLNVSNLDSKGDDIPKAIEEILAKFPPPAK</sequence>
<organism evidence="2 3">
    <name type="scientific">Moheibacter stercoris</name>
    <dbReference type="NCBI Taxonomy" id="1628251"/>
    <lineage>
        <taxon>Bacteria</taxon>
        <taxon>Pseudomonadati</taxon>
        <taxon>Bacteroidota</taxon>
        <taxon>Flavobacteriia</taxon>
        <taxon>Flavobacteriales</taxon>
        <taxon>Weeksellaceae</taxon>
        <taxon>Moheibacter</taxon>
    </lineage>
</organism>
<dbReference type="InterPro" id="IPR025411">
    <property type="entry name" value="DUF4136"/>
</dbReference>
<evidence type="ECO:0000313" key="2">
    <source>
        <dbReference type="EMBL" id="MET3733102.1"/>
    </source>
</evidence>
<dbReference type="RefSeq" id="WP_354510938.1">
    <property type="nucleotide sequence ID" value="NZ_JBEPMO010000031.1"/>
</dbReference>
<reference evidence="2 3" key="1">
    <citation type="submission" date="2024-06" db="EMBL/GenBank/DDBJ databases">
        <title>Genomic Encyclopedia of Type Strains, Phase IV (KMG-IV): sequencing the most valuable type-strain genomes for metagenomic binning, comparative biology and taxonomic classification.</title>
        <authorList>
            <person name="Goeker M."/>
        </authorList>
    </citation>
    <scope>NUCLEOTIDE SEQUENCE [LARGE SCALE GENOMIC DNA]</scope>
    <source>
        <strain evidence="2 3">DSM 29388</strain>
    </source>
</reference>
<dbReference type="PROSITE" id="PS51257">
    <property type="entry name" value="PROKAR_LIPOPROTEIN"/>
    <property type="match status" value="1"/>
</dbReference>